<keyword evidence="1" id="KW-0812">Transmembrane</keyword>
<name>B8J344_DESDA</name>
<sequence length="348" mass="39333">MEFSWLEDIWNWIVNNPLFSGAGGAVLAVIIGGIFRKKQKSANSIESTNNSGQITQSANSAAVYSIFGNNSPTVYTGVSIKEVQEFSTSLIQSECEKYNARALIEIEKRINEFNRFFLDVLQEVNFNFQTLSDPGKQYSIRNALAQYIRSDNKYTHEILIGLVKKRLNSDNQSILQIGSDDALANISSLTAKQMDLIFSLCALRYFQIMTNDFKYFTACIEEISNVISVYDKLSIIDFNNIISKGFMLDEPLAVAWYSEENLGENIYYCNKEIFDRANVDMSTLEKIKENMQKIFPITHRANERLGEIALGKMGATPAALVLTDIVFFLRFPHIKRASLHSVLNNLVG</sequence>
<dbReference type="AlphaFoldDB" id="B8J344"/>
<feature type="transmembrane region" description="Helical" evidence="1">
    <location>
        <begin position="12"/>
        <end position="35"/>
    </location>
</feature>
<dbReference type="HOGENOM" id="CLU_796262_0_0_7"/>
<dbReference type="KEGG" id="dds:Ddes_0266"/>
<reference evidence="2" key="1">
    <citation type="submission" date="2009-01" db="EMBL/GenBank/DDBJ databases">
        <title>Complete sequence of Desulfovibrio desulfuricans subsp. desulfuricans str. ATCC 27774.</title>
        <authorList>
            <consortium name="US DOE Joint Genome Institute"/>
            <person name="Lucas S."/>
            <person name="Copeland A."/>
            <person name="Lapidus A."/>
            <person name="Glavina del Rio T."/>
            <person name="Tice H."/>
            <person name="Bruce D."/>
            <person name="Goodwin L."/>
            <person name="Pitluck S."/>
            <person name="Sims D."/>
            <person name="Lu M."/>
            <person name="Kiss H."/>
            <person name="Meineke L."/>
            <person name="Brettin T."/>
            <person name="Detter J.C."/>
            <person name="Han C."/>
            <person name="Larimer F."/>
            <person name="Land M."/>
            <person name="Hauser L."/>
            <person name="Kyrpides N."/>
            <person name="Ovchinnikova G."/>
            <person name="Hazen T.C."/>
        </authorList>
    </citation>
    <scope>NUCLEOTIDE SEQUENCE [LARGE SCALE GENOMIC DNA]</scope>
    <source>
        <strain evidence="2">ATCC 27774</strain>
    </source>
</reference>
<keyword evidence="1" id="KW-0472">Membrane</keyword>
<dbReference type="EMBL" id="CP001358">
    <property type="protein sequence ID" value="ACL48181.1"/>
    <property type="molecule type" value="Genomic_DNA"/>
</dbReference>
<accession>B8J344</accession>
<gene>
    <name evidence="2" type="ordered locus">Ddes_0266</name>
</gene>
<evidence type="ECO:0000313" key="2">
    <source>
        <dbReference type="EMBL" id="ACL48181.1"/>
    </source>
</evidence>
<dbReference type="NCBIfam" id="NF045477">
    <property type="entry name" value="LPO_1073_dom"/>
    <property type="match status" value="1"/>
</dbReference>
<keyword evidence="1" id="KW-1133">Transmembrane helix</keyword>
<organism evidence="2">
    <name type="scientific">Desulfovibrio desulfuricans (strain ATCC 27774 / DSM 6949 / MB)</name>
    <dbReference type="NCBI Taxonomy" id="525146"/>
    <lineage>
        <taxon>Bacteria</taxon>
        <taxon>Pseudomonadati</taxon>
        <taxon>Thermodesulfobacteriota</taxon>
        <taxon>Desulfovibrionia</taxon>
        <taxon>Desulfovibrionales</taxon>
        <taxon>Desulfovibrionaceae</taxon>
        <taxon>Desulfovibrio</taxon>
    </lineage>
</organism>
<protein>
    <submittedName>
        <fullName evidence="2">Uncharacterized protein</fullName>
    </submittedName>
</protein>
<dbReference type="InterPro" id="IPR053773">
    <property type="entry name" value="Vpar_1526-like"/>
</dbReference>
<proteinExistence type="predicted"/>
<evidence type="ECO:0000256" key="1">
    <source>
        <dbReference type="SAM" id="Phobius"/>
    </source>
</evidence>